<keyword evidence="1" id="KW-1133">Transmembrane helix</keyword>
<dbReference type="Proteomes" id="UP000708148">
    <property type="component" value="Unassembled WGS sequence"/>
</dbReference>
<protein>
    <submittedName>
        <fullName evidence="2">Uncharacterized protein</fullName>
    </submittedName>
</protein>
<dbReference type="AlphaFoldDB" id="A0A8S1IQ25"/>
<organism evidence="2 3">
    <name type="scientific">Ostreobium quekettii</name>
    <dbReference type="NCBI Taxonomy" id="121088"/>
    <lineage>
        <taxon>Eukaryota</taxon>
        <taxon>Viridiplantae</taxon>
        <taxon>Chlorophyta</taxon>
        <taxon>core chlorophytes</taxon>
        <taxon>Ulvophyceae</taxon>
        <taxon>TCBD clade</taxon>
        <taxon>Bryopsidales</taxon>
        <taxon>Ostreobineae</taxon>
        <taxon>Ostreobiaceae</taxon>
        <taxon>Ostreobium</taxon>
    </lineage>
</organism>
<keyword evidence="1" id="KW-0472">Membrane</keyword>
<keyword evidence="3" id="KW-1185">Reference proteome</keyword>
<keyword evidence="1" id="KW-0812">Transmembrane</keyword>
<proteinExistence type="predicted"/>
<dbReference type="EMBL" id="CAJHUC010000561">
    <property type="protein sequence ID" value="CAD7696889.1"/>
    <property type="molecule type" value="Genomic_DNA"/>
</dbReference>
<sequence>MPGRHNPRSSSCCHCELSCMGAVVLLEKGMLVRKWNVALSIQGTDMRAVRGLGQVISSAKVFEQRVCTMLAIWAIFHIWANSIIAWVIGAHFEALVVLLLILDSDAV</sequence>
<gene>
    <name evidence="2" type="ORF">OSTQU699_LOCUS2250</name>
</gene>
<comment type="caution">
    <text evidence="2">The sequence shown here is derived from an EMBL/GenBank/DDBJ whole genome shotgun (WGS) entry which is preliminary data.</text>
</comment>
<name>A0A8S1IQ25_9CHLO</name>
<accession>A0A8S1IQ25</accession>
<evidence type="ECO:0000313" key="2">
    <source>
        <dbReference type="EMBL" id="CAD7696889.1"/>
    </source>
</evidence>
<reference evidence="2" key="1">
    <citation type="submission" date="2020-12" db="EMBL/GenBank/DDBJ databases">
        <authorList>
            <person name="Iha C."/>
        </authorList>
    </citation>
    <scope>NUCLEOTIDE SEQUENCE</scope>
</reference>
<feature type="transmembrane region" description="Helical" evidence="1">
    <location>
        <begin position="70"/>
        <end position="102"/>
    </location>
</feature>
<evidence type="ECO:0000313" key="3">
    <source>
        <dbReference type="Proteomes" id="UP000708148"/>
    </source>
</evidence>
<evidence type="ECO:0000256" key="1">
    <source>
        <dbReference type="SAM" id="Phobius"/>
    </source>
</evidence>